<proteinExistence type="predicted"/>
<dbReference type="Proteomes" id="UP001595973">
    <property type="component" value="Unassembled WGS sequence"/>
</dbReference>
<dbReference type="RefSeq" id="WP_380715888.1">
    <property type="nucleotide sequence ID" value="NZ_JBHSGI010000002.1"/>
</dbReference>
<feature type="signal peptide" evidence="2">
    <location>
        <begin position="1"/>
        <end position="19"/>
    </location>
</feature>
<evidence type="ECO:0000256" key="1">
    <source>
        <dbReference type="SAM" id="MobiDB-lite"/>
    </source>
</evidence>
<dbReference type="EMBL" id="JBHSGI010000002">
    <property type="protein sequence ID" value="MFC4667653.1"/>
    <property type="molecule type" value="Genomic_DNA"/>
</dbReference>
<gene>
    <name evidence="3" type="ORF">ACFO5X_03740</name>
</gene>
<evidence type="ECO:0000256" key="2">
    <source>
        <dbReference type="SAM" id="SignalP"/>
    </source>
</evidence>
<name>A0ABV9KCE2_9RHOB</name>
<evidence type="ECO:0000313" key="3">
    <source>
        <dbReference type="EMBL" id="MFC4667653.1"/>
    </source>
</evidence>
<feature type="chain" id="PRO_5047381927" evidence="2">
    <location>
        <begin position="20"/>
        <end position="78"/>
    </location>
</feature>
<feature type="compositionally biased region" description="Basic and acidic residues" evidence="1">
    <location>
        <begin position="47"/>
        <end position="59"/>
    </location>
</feature>
<evidence type="ECO:0000313" key="4">
    <source>
        <dbReference type="Proteomes" id="UP001595973"/>
    </source>
</evidence>
<organism evidence="3 4">
    <name type="scientific">Seohaeicola nanhaiensis</name>
    <dbReference type="NCBI Taxonomy" id="1387282"/>
    <lineage>
        <taxon>Bacteria</taxon>
        <taxon>Pseudomonadati</taxon>
        <taxon>Pseudomonadota</taxon>
        <taxon>Alphaproteobacteria</taxon>
        <taxon>Rhodobacterales</taxon>
        <taxon>Roseobacteraceae</taxon>
        <taxon>Seohaeicola</taxon>
    </lineage>
</organism>
<keyword evidence="2" id="KW-0732">Signal</keyword>
<comment type="caution">
    <text evidence="3">The sequence shown here is derived from an EMBL/GenBank/DDBJ whole genome shotgun (WGS) entry which is preliminary data.</text>
</comment>
<sequence length="78" mass="8309">MKYLLAAVAATLIAVPAWANHCPADMAKIDEALKTATLSEADMAKVKERRAKGEEEHKAGNHAASVETLGEAMKMLGM</sequence>
<protein>
    <submittedName>
        <fullName evidence="3">Uncharacterized protein</fullName>
    </submittedName>
</protein>
<reference evidence="4" key="1">
    <citation type="journal article" date="2019" name="Int. J. Syst. Evol. Microbiol.">
        <title>The Global Catalogue of Microorganisms (GCM) 10K type strain sequencing project: providing services to taxonomists for standard genome sequencing and annotation.</title>
        <authorList>
            <consortium name="The Broad Institute Genomics Platform"/>
            <consortium name="The Broad Institute Genome Sequencing Center for Infectious Disease"/>
            <person name="Wu L."/>
            <person name="Ma J."/>
        </authorList>
    </citation>
    <scope>NUCLEOTIDE SEQUENCE [LARGE SCALE GENOMIC DNA]</scope>
    <source>
        <strain evidence="4">CGMCC 4.7283</strain>
    </source>
</reference>
<accession>A0ABV9KCE2</accession>
<feature type="region of interest" description="Disordered" evidence="1">
    <location>
        <begin position="47"/>
        <end position="67"/>
    </location>
</feature>
<keyword evidence="4" id="KW-1185">Reference proteome</keyword>